<proteinExistence type="inferred from homology"/>
<evidence type="ECO:0000256" key="1">
    <source>
        <dbReference type="ARBA" id="ARBA00004138"/>
    </source>
</evidence>
<comment type="subcellular location">
    <subcellularLocation>
        <location evidence="1">Cell projection</location>
        <location evidence="1">Cilium</location>
    </subcellularLocation>
    <subcellularLocation>
        <location evidence="2">Cytoplasm</location>
        <location evidence="2">Cytoskeleton</location>
    </subcellularLocation>
</comment>
<dbReference type="PANTHER" id="PTHR20899">
    <property type="entry name" value="PIERCE HOMOLOG"/>
    <property type="match status" value="1"/>
</dbReference>
<dbReference type="Proteomes" id="UP001209878">
    <property type="component" value="Unassembled WGS sequence"/>
</dbReference>
<keyword evidence="4" id="KW-0206">Cytoskeleton</keyword>
<evidence type="ECO:0000256" key="7">
    <source>
        <dbReference type="SAM" id="MobiDB-lite"/>
    </source>
</evidence>
<name>A0AAD9NPR9_RIDPI</name>
<dbReference type="PANTHER" id="PTHR20899:SF1">
    <property type="entry name" value="PIERCER OF MICROTUBULE WALL 1 PROTEIN"/>
    <property type="match status" value="1"/>
</dbReference>
<comment type="similarity">
    <text evidence="6">Belongs to the PIERCE1 family.</text>
</comment>
<reference evidence="8" key="1">
    <citation type="journal article" date="2023" name="Mol. Biol. Evol.">
        <title>Third-Generation Sequencing Reveals the Adaptive Role of the Epigenome in Three Deep-Sea Polychaetes.</title>
        <authorList>
            <person name="Perez M."/>
            <person name="Aroh O."/>
            <person name="Sun Y."/>
            <person name="Lan Y."/>
            <person name="Juniper S.K."/>
            <person name="Young C.R."/>
            <person name="Angers B."/>
            <person name="Qian P.Y."/>
        </authorList>
    </citation>
    <scope>NUCLEOTIDE SEQUENCE</scope>
    <source>
        <strain evidence="8">R07B-5</strain>
    </source>
</reference>
<evidence type="ECO:0000256" key="2">
    <source>
        <dbReference type="ARBA" id="ARBA00004245"/>
    </source>
</evidence>
<evidence type="ECO:0000313" key="8">
    <source>
        <dbReference type="EMBL" id="KAK2178252.1"/>
    </source>
</evidence>
<sequence length="207" mass="23405">MDEECRCVPEPEEDNEPRGDYDAQQMLEAQERSGQTITLPEQPPIDNEFDNNTAQIMEPQSHPETARPPTDRAPLIPPMDMQSAAAVPKGAKTSDYYKTFDIPDRFDNPGKCFIPGNPVFSCALDVGSEQTHMPMPDEWFQGYSQRSVHPMYRTTSSDYGARTPTVHTMPTKFYPMTQEFSGHLGKCGMYRNHSLNCELDKSIVPDH</sequence>
<gene>
    <name evidence="8" type="ORF">NP493_551g03009</name>
</gene>
<evidence type="ECO:0000256" key="3">
    <source>
        <dbReference type="ARBA" id="ARBA00022490"/>
    </source>
</evidence>
<evidence type="ECO:0000256" key="5">
    <source>
        <dbReference type="ARBA" id="ARBA00023273"/>
    </source>
</evidence>
<evidence type="ECO:0000313" key="9">
    <source>
        <dbReference type="Proteomes" id="UP001209878"/>
    </source>
</evidence>
<accession>A0AAD9NPR9</accession>
<keyword evidence="9" id="KW-1185">Reference proteome</keyword>
<dbReference type="EMBL" id="JAODUO010000551">
    <property type="protein sequence ID" value="KAK2178252.1"/>
    <property type="molecule type" value="Genomic_DNA"/>
</dbReference>
<dbReference type="GO" id="GO:0005879">
    <property type="term" value="C:axonemal microtubule"/>
    <property type="evidence" value="ECO:0007669"/>
    <property type="project" value="InterPro"/>
</dbReference>
<evidence type="ECO:0000256" key="6">
    <source>
        <dbReference type="ARBA" id="ARBA00038014"/>
    </source>
</evidence>
<keyword evidence="3" id="KW-0963">Cytoplasm</keyword>
<protein>
    <submittedName>
        <fullName evidence="8">Uncharacterized protein</fullName>
    </submittedName>
</protein>
<organism evidence="8 9">
    <name type="scientific">Ridgeia piscesae</name>
    <name type="common">Tubeworm</name>
    <dbReference type="NCBI Taxonomy" id="27915"/>
    <lineage>
        <taxon>Eukaryota</taxon>
        <taxon>Metazoa</taxon>
        <taxon>Spiralia</taxon>
        <taxon>Lophotrochozoa</taxon>
        <taxon>Annelida</taxon>
        <taxon>Polychaeta</taxon>
        <taxon>Sedentaria</taxon>
        <taxon>Canalipalpata</taxon>
        <taxon>Sabellida</taxon>
        <taxon>Siboglinidae</taxon>
        <taxon>Ridgeia</taxon>
    </lineage>
</organism>
<feature type="region of interest" description="Disordered" evidence="7">
    <location>
        <begin position="1"/>
        <end position="75"/>
    </location>
</feature>
<dbReference type="InterPro" id="IPR026507">
    <property type="entry name" value="PIRC1/2"/>
</dbReference>
<keyword evidence="5" id="KW-0966">Cell projection</keyword>
<comment type="caution">
    <text evidence="8">The sequence shown here is derived from an EMBL/GenBank/DDBJ whole genome shotgun (WGS) entry which is preliminary data.</text>
</comment>
<dbReference type="GO" id="GO:0035082">
    <property type="term" value="P:axoneme assembly"/>
    <property type="evidence" value="ECO:0007669"/>
    <property type="project" value="InterPro"/>
</dbReference>
<dbReference type="Pfam" id="PF14892">
    <property type="entry name" value="PIRC1_2"/>
    <property type="match status" value="1"/>
</dbReference>
<evidence type="ECO:0000256" key="4">
    <source>
        <dbReference type="ARBA" id="ARBA00023212"/>
    </source>
</evidence>
<dbReference type="AlphaFoldDB" id="A0AAD9NPR9"/>